<dbReference type="PANTHER" id="PTHR47251:SF1">
    <property type="entry name" value="FINGER DOMAIN PROTEIN, PUTATIVE (AFU_ORTHOLOGUE AFUA_3G04180)-RELATED"/>
    <property type="match status" value="1"/>
</dbReference>
<evidence type="ECO:0000256" key="1">
    <source>
        <dbReference type="SAM" id="MobiDB-lite"/>
    </source>
</evidence>
<dbReference type="GO" id="GO:0003676">
    <property type="term" value="F:nucleic acid binding"/>
    <property type="evidence" value="ECO:0007669"/>
    <property type="project" value="InterPro"/>
</dbReference>
<organism evidence="3 4">
    <name type="scientific">Podila minutissima</name>
    <dbReference type="NCBI Taxonomy" id="64525"/>
    <lineage>
        <taxon>Eukaryota</taxon>
        <taxon>Fungi</taxon>
        <taxon>Fungi incertae sedis</taxon>
        <taxon>Mucoromycota</taxon>
        <taxon>Mortierellomycotina</taxon>
        <taxon>Mortierellomycetes</taxon>
        <taxon>Mortierellales</taxon>
        <taxon>Mortierellaceae</taxon>
        <taxon>Podila</taxon>
    </lineage>
</organism>
<evidence type="ECO:0000259" key="2">
    <source>
        <dbReference type="PROSITE" id="PS50174"/>
    </source>
</evidence>
<dbReference type="PROSITE" id="PS00028">
    <property type="entry name" value="ZINC_FINGER_C2H2_1"/>
    <property type="match status" value="1"/>
</dbReference>
<dbReference type="AlphaFoldDB" id="A0A9P5SKG3"/>
<feature type="compositionally biased region" description="Basic and acidic residues" evidence="1">
    <location>
        <begin position="217"/>
        <end position="226"/>
    </location>
</feature>
<gene>
    <name evidence="3" type="primary">GPATCH8</name>
    <name evidence="3" type="ORF">BG006_007929</name>
</gene>
<feature type="region of interest" description="Disordered" evidence="1">
    <location>
        <begin position="201"/>
        <end position="226"/>
    </location>
</feature>
<evidence type="ECO:0000313" key="4">
    <source>
        <dbReference type="Proteomes" id="UP000696485"/>
    </source>
</evidence>
<proteinExistence type="predicted"/>
<feature type="domain" description="G-patch" evidence="2">
    <location>
        <begin position="72"/>
        <end position="118"/>
    </location>
</feature>
<protein>
    <submittedName>
        <fullName evidence="3">G patch domain-containing protein 8</fullName>
    </submittedName>
</protein>
<sequence length="417" mass="44566">MIFHFALRVVVHNKARDAIRAKHRSNDSSDSDYDSFSDDQGDRHSGSPRRGPRGYVDYTKVEAADVDTHIPENNVGYKLLLKMGWKAGTGLGQNASGRTAPIPINQKQSSMGIGKQEVDTWYGEISTSKRKTLEAEKQAEETEDQRNKREEQAKQKQAIQAELAEVKSAFYCALCDKQYERIADYEVHLSSYDHHHKKRFKDMKETSRAGAAGVTNKIKEKEKKREERELARMQEAALKRAAGGGGAGSGTGITPASAVLPQPSPTPVAASGTSGFQPVKLGGFQPVKMGGFQPVKLGGFQPVKSASSTFGASASLTSADLTPPSAPPSTSSTAGSVTGFQPVKLGGFQPVKMSGFQKPVSLDHDSTSTESSSDTASTPEAGGTGFQPVKLGGFKPVKLGGVKTGGFQFNIKKPGTK</sequence>
<dbReference type="PANTHER" id="PTHR47251">
    <property type="entry name" value="FINGER DOMAIN PROTEIN, PUTATIVE (AFU_ORTHOLOGUE AFUA_3G04180)-RELATED"/>
    <property type="match status" value="1"/>
</dbReference>
<comment type="caution">
    <text evidence="3">The sequence shown here is derived from an EMBL/GenBank/DDBJ whole genome shotgun (WGS) entry which is preliminary data.</text>
</comment>
<feature type="region of interest" description="Disordered" evidence="1">
    <location>
        <begin position="354"/>
        <end position="395"/>
    </location>
</feature>
<evidence type="ECO:0000313" key="3">
    <source>
        <dbReference type="EMBL" id="KAF9328968.1"/>
    </source>
</evidence>
<feature type="compositionally biased region" description="Low complexity" evidence="1">
    <location>
        <begin position="319"/>
        <end position="336"/>
    </location>
</feature>
<dbReference type="InterPro" id="IPR000467">
    <property type="entry name" value="G_patch_dom"/>
</dbReference>
<feature type="region of interest" description="Disordered" evidence="1">
    <location>
        <begin position="239"/>
        <end position="273"/>
    </location>
</feature>
<dbReference type="Pfam" id="PF01585">
    <property type="entry name" value="G-patch"/>
    <property type="match status" value="1"/>
</dbReference>
<name>A0A9P5SKG3_9FUNG</name>
<dbReference type="EMBL" id="JAAAUY010000517">
    <property type="protein sequence ID" value="KAF9328968.1"/>
    <property type="molecule type" value="Genomic_DNA"/>
</dbReference>
<dbReference type="PROSITE" id="PS50174">
    <property type="entry name" value="G_PATCH"/>
    <property type="match status" value="1"/>
</dbReference>
<feature type="region of interest" description="Disordered" evidence="1">
    <location>
        <begin position="20"/>
        <end position="55"/>
    </location>
</feature>
<reference evidence="3" key="1">
    <citation type="journal article" date="2020" name="Fungal Divers.">
        <title>Resolving the Mortierellaceae phylogeny through synthesis of multi-gene phylogenetics and phylogenomics.</title>
        <authorList>
            <person name="Vandepol N."/>
            <person name="Liber J."/>
            <person name="Desiro A."/>
            <person name="Na H."/>
            <person name="Kennedy M."/>
            <person name="Barry K."/>
            <person name="Grigoriev I.V."/>
            <person name="Miller A.N."/>
            <person name="O'Donnell K."/>
            <person name="Stajich J.E."/>
            <person name="Bonito G."/>
        </authorList>
    </citation>
    <scope>NUCLEOTIDE SEQUENCE</scope>
    <source>
        <strain evidence="3">NVP1</strain>
    </source>
</reference>
<dbReference type="Proteomes" id="UP000696485">
    <property type="component" value="Unassembled WGS sequence"/>
</dbReference>
<feature type="compositionally biased region" description="Basic and acidic residues" evidence="1">
    <location>
        <begin position="131"/>
        <end position="153"/>
    </location>
</feature>
<feature type="region of interest" description="Disordered" evidence="1">
    <location>
        <begin position="319"/>
        <end position="338"/>
    </location>
</feature>
<feature type="compositionally biased region" description="Acidic residues" evidence="1">
    <location>
        <begin position="29"/>
        <end position="39"/>
    </location>
</feature>
<feature type="region of interest" description="Disordered" evidence="1">
    <location>
        <begin position="93"/>
        <end position="113"/>
    </location>
</feature>
<dbReference type="SMART" id="SM00443">
    <property type="entry name" value="G_patch"/>
    <property type="match status" value="1"/>
</dbReference>
<feature type="region of interest" description="Disordered" evidence="1">
    <location>
        <begin position="129"/>
        <end position="153"/>
    </location>
</feature>
<keyword evidence="4" id="KW-1185">Reference proteome</keyword>
<accession>A0A9P5SKG3</accession>
<feature type="compositionally biased region" description="Gly residues" evidence="1">
    <location>
        <begin position="242"/>
        <end position="251"/>
    </location>
</feature>
<feature type="compositionally biased region" description="Low complexity" evidence="1">
    <location>
        <begin position="368"/>
        <end position="378"/>
    </location>
</feature>
<dbReference type="InterPro" id="IPR013087">
    <property type="entry name" value="Znf_C2H2_type"/>
</dbReference>